<evidence type="ECO:0000313" key="2">
    <source>
        <dbReference type="EMBL" id="AUW44229.1"/>
    </source>
</evidence>
<name>A0A2K9Z7M9_RHILE</name>
<accession>A0A2K9Z7M9</accession>
<protein>
    <submittedName>
        <fullName evidence="2">Uncharacterized protein</fullName>
    </submittedName>
</protein>
<sequence length="20" mass="2080">MPDGAKSNEAGRDFQGAVET</sequence>
<evidence type="ECO:0000313" key="3">
    <source>
        <dbReference type="Proteomes" id="UP000238523"/>
    </source>
</evidence>
<dbReference type="AlphaFoldDB" id="A0A2K9Z7M9"/>
<reference evidence="2 3" key="1">
    <citation type="submission" date="2017-11" db="EMBL/GenBank/DDBJ databases">
        <title>Complete genome of Rhizobium leguminosarum Norway, an ineffective micro-symbiont.</title>
        <authorList>
            <person name="Hoffrichter A."/>
            <person name="Liang J."/>
            <person name="Brachmann A."/>
            <person name="Marin M."/>
        </authorList>
    </citation>
    <scope>NUCLEOTIDE SEQUENCE [LARGE SCALE GENOMIC DNA]</scope>
    <source>
        <strain evidence="2 3">Norway</strain>
    </source>
</reference>
<gene>
    <name evidence="2" type="ORF">CUJ84_Chr003904</name>
</gene>
<dbReference type="EMBL" id="CP025012">
    <property type="protein sequence ID" value="AUW44229.1"/>
    <property type="molecule type" value="Genomic_DNA"/>
</dbReference>
<proteinExistence type="predicted"/>
<organism evidence="2 3">
    <name type="scientific">Rhizobium leguminosarum</name>
    <dbReference type="NCBI Taxonomy" id="384"/>
    <lineage>
        <taxon>Bacteria</taxon>
        <taxon>Pseudomonadati</taxon>
        <taxon>Pseudomonadota</taxon>
        <taxon>Alphaproteobacteria</taxon>
        <taxon>Hyphomicrobiales</taxon>
        <taxon>Rhizobiaceae</taxon>
        <taxon>Rhizobium/Agrobacterium group</taxon>
        <taxon>Rhizobium</taxon>
    </lineage>
</organism>
<dbReference type="Proteomes" id="UP000238523">
    <property type="component" value="Chromosome"/>
</dbReference>
<feature type="region of interest" description="Disordered" evidence="1">
    <location>
        <begin position="1"/>
        <end position="20"/>
    </location>
</feature>
<evidence type="ECO:0000256" key="1">
    <source>
        <dbReference type="SAM" id="MobiDB-lite"/>
    </source>
</evidence>